<dbReference type="Proteomes" id="UP000576969">
    <property type="component" value="Unassembled WGS sequence"/>
</dbReference>
<feature type="domain" description="Metallo-beta-lactamase" evidence="1">
    <location>
        <begin position="42"/>
        <end position="250"/>
    </location>
</feature>
<dbReference type="SMART" id="SM00849">
    <property type="entry name" value="Lactamase_B"/>
    <property type="match status" value="1"/>
</dbReference>
<organism evidence="2 3">
    <name type="scientific">Microbacterium immunditiarum</name>
    <dbReference type="NCBI Taxonomy" id="337480"/>
    <lineage>
        <taxon>Bacteria</taxon>
        <taxon>Bacillati</taxon>
        <taxon>Actinomycetota</taxon>
        <taxon>Actinomycetes</taxon>
        <taxon>Micrococcales</taxon>
        <taxon>Microbacteriaceae</taxon>
        <taxon>Microbacterium</taxon>
    </lineage>
</organism>
<sequence length="331" mass="36375">MLPVSAEQHRAALERRTPAAEMVRPGVLSLPLPLPDWAGMQSTLCTVFLGDDGGVTVVDPGWDAGDNRHRLRALLARHGCSVSDIRLVVASHLHVDHLGLAPWIQTESGAPMAIHPMDARALLEPPVEPSDDVQFDRWGVPPGERDDLKPAVRADFPEVDDDALRLVDDGEVLDAGGTSLTVVHTPGHTRGSICLVDSARELILTGDHVLPVVRPGLALGGDAHPDPIGDYLASLDRLEPYDGFEVLPAHEYRFRGLRERRTALAAHLRRRNAEVRDLLDRLPSPTVWSIAERVTWTGGWAAVRGFLRRSALAQVEHHVRHLGRDRELSRD</sequence>
<keyword evidence="3" id="KW-1185">Reference proteome</keyword>
<name>A0A7Y9KII2_9MICO</name>
<protein>
    <submittedName>
        <fullName evidence="2">Glyoxylase-like metal-dependent hydrolase (Beta-lactamase superfamily II)</fullName>
    </submittedName>
</protein>
<dbReference type="InterPro" id="IPR001279">
    <property type="entry name" value="Metallo-B-lactamas"/>
</dbReference>
<keyword evidence="2" id="KW-0378">Hydrolase</keyword>
<dbReference type="SUPFAM" id="SSF56281">
    <property type="entry name" value="Metallo-hydrolase/oxidoreductase"/>
    <property type="match status" value="1"/>
</dbReference>
<dbReference type="InterPro" id="IPR050855">
    <property type="entry name" value="NDM-1-like"/>
</dbReference>
<gene>
    <name evidence="2" type="ORF">BJ991_000833</name>
</gene>
<dbReference type="GO" id="GO:0016787">
    <property type="term" value="F:hydrolase activity"/>
    <property type="evidence" value="ECO:0007669"/>
    <property type="project" value="UniProtKB-KW"/>
</dbReference>
<dbReference type="PANTHER" id="PTHR42951">
    <property type="entry name" value="METALLO-BETA-LACTAMASE DOMAIN-CONTAINING"/>
    <property type="match status" value="1"/>
</dbReference>
<dbReference type="Gene3D" id="3.60.15.10">
    <property type="entry name" value="Ribonuclease Z/Hydroxyacylglutathione hydrolase-like"/>
    <property type="match status" value="1"/>
</dbReference>
<evidence type="ECO:0000259" key="1">
    <source>
        <dbReference type="SMART" id="SM00849"/>
    </source>
</evidence>
<dbReference type="Pfam" id="PF00753">
    <property type="entry name" value="Lactamase_B"/>
    <property type="match status" value="1"/>
</dbReference>
<dbReference type="InterPro" id="IPR036866">
    <property type="entry name" value="RibonucZ/Hydroxyglut_hydro"/>
</dbReference>
<reference evidence="2 3" key="1">
    <citation type="submission" date="2020-07" db="EMBL/GenBank/DDBJ databases">
        <title>Sequencing the genomes of 1000 actinobacteria strains.</title>
        <authorList>
            <person name="Klenk H.-P."/>
        </authorList>
    </citation>
    <scope>NUCLEOTIDE SEQUENCE [LARGE SCALE GENOMIC DNA]</scope>
    <source>
        <strain evidence="2 3">DSM 24662</strain>
    </source>
</reference>
<evidence type="ECO:0000313" key="2">
    <source>
        <dbReference type="EMBL" id="NYE18805.1"/>
    </source>
</evidence>
<comment type="caution">
    <text evidence="2">The sequence shown here is derived from an EMBL/GenBank/DDBJ whole genome shotgun (WGS) entry which is preliminary data.</text>
</comment>
<dbReference type="EMBL" id="JACCBV010000001">
    <property type="protein sequence ID" value="NYE18805.1"/>
    <property type="molecule type" value="Genomic_DNA"/>
</dbReference>
<evidence type="ECO:0000313" key="3">
    <source>
        <dbReference type="Proteomes" id="UP000576969"/>
    </source>
</evidence>
<accession>A0A7Y9KII2</accession>
<dbReference type="AlphaFoldDB" id="A0A7Y9KII2"/>
<dbReference type="RefSeq" id="WP_179487722.1">
    <property type="nucleotide sequence ID" value="NZ_JACCBV010000001.1"/>
</dbReference>
<proteinExistence type="predicted"/>